<keyword evidence="2" id="KW-1185">Reference proteome</keyword>
<gene>
    <name evidence="1" type="ORF">SAMN05216216_11346</name>
</gene>
<dbReference type="EMBL" id="FNFY01000013">
    <property type="protein sequence ID" value="SDK90461.1"/>
    <property type="molecule type" value="Genomic_DNA"/>
</dbReference>
<sequence length="62" mass="6933">MEEKKCPKCGSRDIEQGILSGYAAMRPDHKRLSFGSVIIADVCTDCGEILSMKVEKPEQFKK</sequence>
<proteinExistence type="predicted"/>
<evidence type="ECO:0008006" key="3">
    <source>
        <dbReference type="Google" id="ProtNLM"/>
    </source>
</evidence>
<dbReference type="STRING" id="576118.SAMN05216216_11346"/>
<reference evidence="2" key="1">
    <citation type="submission" date="2016-10" db="EMBL/GenBank/DDBJ databases">
        <authorList>
            <person name="Varghese N."/>
            <person name="Submissions S."/>
        </authorList>
    </citation>
    <scope>NUCLEOTIDE SEQUENCE [LARGE SCALE GENOMIC DNA]</scope>
    <source>
        <strain evidence="2">CGMCC 1.8895</strain>
    </source>
</reference>
<evidence type="ECO:0000313" key="2">
    <source>
        <dbReference type="Proteomes" id="UP000199008"/>
    </source>
</evidence>
<dbReference type="Proteomes" id="UP000199008">
    <property type="component" value="Unassembled WGS sequence"/>
</dbReference>
<evidence type="ECO:0000313" key="1">
    <source>
        <dbReference type="EMBL" id="SDK90461.1"/>
    </source>
</evidence>
<accession>A0A1G9FPX8</accession>
<dbReference type="RefSeq" id="WP_092986494.1">
    <property type="nucleotide sequence ID" value="NZ_FNFY01000013.1"/>
</dbReference>
<name>A0A1G9FPX8_9BACL</name>
<dbReference type="OrthoDB" id="47713at2"/>
<protein>
    <recommendedName>
        <fullName evidence="3">Transcription initiation factor TFIIIB</fullName>
    </recommendedName>
</protein>
<organism evidence="1 2">
    <name type="scientific">Lacicoccus qingdaonensis</name>
    <dbReference type="NCBI Taxonomy" id="576118"/>
    <lineage>
        <taxon>Bacteria</taxon>
        <taxon>Bacillati</taxon>
        <taxon>Bacillota</taxon>
        <taxon>Bacilli</taxon>
        <taxon>Bacillales</taxon>
        <taxon>Salinicoccaceae</taxon>
        <taxon>Lacicoccus</taxon>
    </lineage>
</organism>
<dbReference type="AlphaFoldDB" id="A0A1G9FPX8"/>